<sequence>MSSHSEALNLVAVTLGGVGTIPLDVNNRWMLRWQDGAVPGPCRGVERSFLQDPRGNQGDSSRALTQINRRGIRNKAPWVFMCCQGAYRWMLGLQVDAGVVEGLKQQVAILQQQCEQEGRGLHNNNQTLTGVLNELKQAPTLCVAQTRLGRLVRSGQRLPKTTLSRSEPSRHLKPRRRSLRWLKGAGVSFEVPDLRQRPAGSTGLSSDLRTLQGSASNSRRLHQRSAASQGAVHIFLLSSCL</sequence>
<evidence type="ECO:0000256" key="1">
    <source>
        <dbReference type="SAM" id="MobiDB-lite"/>
    </source>
</evidence>
<protein>
    <submittedName>
        <fullName evidence="2">Uncharacterized protein</fullName>
    </submittedName>
</protein>
<dbReference type="Proteomes" id="UP001153269">
    <property type="component" value="Unassembled WGS sequence"/>
</dbReference>
<organism evidence="2 3">
    <name type="scientific">Pleuronectes platessa</name>
    <name type="common">European plaice</name>
    <dbReference type="NCBI Taxonomy" id="8262"/>
    <lineage>
        <taxon>Eukaryota</taxon>
        <taxon>Metazoa</taxon>
        <taxon>Chordata</taxon>
        <taxon>Craniata</taxon>
        <taxon>Vertebrata</taxon>
        <taxon>Euteleostomi</taxon>
        <taxon>Actinopterygii</taxon>
        <taxon>Neopterygii</taxon>
        <taxon>Teleostei</taxon>
        <taxon>Neoteleostei</taxon>
        <taxon>Acanthomorphata</taxon>
        <taxon>Carangaria</taxon>
        <taxon>Pleuronectiformes</taxon>
        <taxon>Pleuronectoidei</taxon>
        <taxon>Pleuronectidae</taxon>
        <taxon>Pleuronectes</taxon>
    </lineage>
</organism>
<proteinExistence type="predicted"/>
<dbReference type="EMBL" id="CADEAL010001935">
    <property type="protein sequence ID" value="CAB1436767.1"/>
    <property type="molecule type" value="Genomic_DNA"/>
</dbReference>
<comment type="caution">
    <text evidence="2">The sequence shown here is derived from an EMBL/GenBank/DDBJ whole genome shotgun (WGS) entry which is preliminary data.</text>
</comment>
<dbReference type="AlphaFoldDB" id="A0A9N7UQ81"/>
<evidence type="ECO:0000313" key="3">
    <source>
        <dbReference type="Proteomes" id="UP001153269"/>
    </source>
</evidence>
<reference evidence="2" key="1">
    <citation type="submission" date="2020-03" db="EMBL/GenBank/DDBJ databases">
        <authorList>
            <person name="Weist P."/>
        </authorList>
    </citation>
    <scope>NUCLEOTIDE SEQUENCE</scope>
</reference>
<gene>
    <name evidence="2" type="ORF">PLEPLA_LOCUS24800</name>
</gene>
<feature type="compositionally biased region" description="Polar residues" evidence="1">
    <location>
        <begin position="202"/>
        <end position="218"/>
    </location>
</feature>
<keyword evidence="3" id="KW-1185">Reference proteome</keyword>
<evidence type="ECO:0000313" key="2">
    <source>
        <dbReference type="EMBL" id="CAB1436767.1"/>
    </source>
</evidence>
<name>A0A9N7UQ81_PLEPL</name>
<accession>A0A9N7UQ81</accession>
<feature type="region of interest" description="Disordered" evidence="1">
    <location>
        <begin position="195"/>
        <end position="224"/>
    </location>
</feature>